<dbReference type="RefSeq" id="WP_175352531.1">
    <property type="nucleotide sequence ID" value="NZ_BAAAWQ010000001.1"/>
</dbReference>
<organism evidence="2 3">
    <name type="scientific">Curtobacterium pusillum</name>
    <dbReference type="NCBI Taxonomy" id="69373"/>
    <lineage>
        <taxon>Bacteria</taxon>
        <taxon>Bacillati</taxon>
        <taxon>Actinomycetota</taxon>
        <taxon>Actinomycetes</taxon>
        <taxon>Micrococcales</taxon>
        <taxon>Microbacteriaceae</taxon>
        <taxon>Curtobacterium</taxon>
    </lineage>
</organism>
<comment type="caution">
    <text evidence="2">The sequence shown here is derived from an EMBL/GenBank/DDBJ whole genome shotgun (WGS) entry which is preliminary data.</text>
</comment>
<dbReference type="Proteomes" id="UP000573001">
    <property type="component" value="Unassembled WGS sequence"/>
</dbReference>
<accession>A0ABX2MHU2</accession>
<evidence type="ECO:0000313" key="2">
    <source>
        <dbReference type="EMBL" id="NUU15079.1"/>
    </source>
</evidence>
<evidence type="ECO:0000313" key="3">
    <source>
        <dbReference type="Proteomes" id="UP000573001"/>
    </source>
</evidence>
<reference evidence="2 3" key="1">
    <citation type="submission" date="2020-05" db="EMBL/GenBank/DDBJ databases">
        <title>Genome Sequencing of Type Strains.</title>
        <authorList>
            <person name="Lemaire J.F."/>
            <person name="Inderbitzin P."/>
            <person name="Gregorio O.A."/>
            <person name="Collins S.B."/>
            <person name="Wespe N."/>
            <person name="Knight-Connoni V."/>
        </authorList>
    </citation>
    <scope>NUCLEOTIDE SEQUENCE [LARGE SCALE GENOMIC DNA]</scope>
    <source>
        <strain evidence="2 3">ATCC 19096</strain>
    </source>
</reference>
<gene>
    <name evidence="2" type="ORF">HP507_14710</name>
</gene>
<proteinExistence type="predicted"/>
<name>A0ABX2MHU2_9MICO</name>
<keyword evidence="1" id="KW-1133">Transmembrane helix</keyword>
<keyword evidence="1" id="KW-0812">Transmembrane</keyword>
<keyword evidence="3" id="KW-1185">Reference proteome</keyword>
<sequence length="69" mass="7254">MPRLDRLVVAWASVVVASTCLVLVVLGLTVAEVPGHRAPVWVGAGGVLVVLSIVVALVQFRRAARAPRD</sequence>
<keyword evidence="1" id="KW-0472">Membrane</keyword>
<evidence type="ECO:0000256" key="1">
    <source>
        <dbReference type="SAM" id="Phobius"/>
    </source>
</evidence>
<protein>
    <submittedName>
        <fullName evidence="2">Uncharacterized protein</fullName>
    </submittedName>
</protein>
<feature type="transmembrane region" description="Helical" evidence="1">
    <location>
        <begin position="41"/>
        <end position="60"/>
    </location>
</feature>
<dbReference type="EMBL" id="JABMCE010000084">
    <property type="protein sequence ID" value="NUU15079.1"/>
    <property type="molecule type" value="Genomic_DNA"/>
</dbReference>